<organism evidence="2 3">
    <name type="scientific">Azospirillum argentinense</name>
    <dbReference type="NCBI Taxonomy" id="2970906"/>
    <lineage>
        <taxon>Bacteria</taxon>
        <taxon>Pseudomonadati</taxon>
        <taxon>Pseudomonadota</taxon>
        <taxon>Alphaproteobacteria</taxon>
        <taxon>Rhodospirillales</taxon>
        <taxon>Azospirillaceae</taxon>
        <taxon>Azospirillum</taxon>
    </lineage>
</organism>
<evidence type="ECO:0000313" key="2">
    <source>
        <dbReference type="EMBL" id="AIB13210.1"/>
    </source>
</evidence>
<dbReference type="Proteomes" id="UP000027186">
    <property type="component" value="Plasmid AbAZ39_p1"/>
</dbReference>
<dbReference type="EMBL" id="CP007794">
    <property type="protein sequence ID" value="AIB13210.1"/>
    <property type="molecule type" value="Genomic_DNA"/>
</dbReference>
<proteinExistence type="predicted"/>
<sequence length="212" mass="21802">METTFPVDGSTPGAPSTDTREAGAITPSNTGGISAANGGKVAPALGAEAAHVVRDVIAASVEVTSALLDAGRGGVTVAIVAEGRMQAGRGHWMVDARTDPLLFGKGIHLLLRPYKPGDALLPNTVEVPAVLPGDGTDPAVTRIIATFDAVAKVGMPMAVWFDRDRCLDVTGLRVRCVGMVRETGASHEVALLAFGEEASARWVDVPLVVGLS</sequence>
<dbReference type="KEGG" id="abq:ABAZ39_14700"/>
<feature type="region of interest" description="Disordered" evidence="1">
    <location>
        <begin position="1"/>
        <end position="35"/>
    </location>
</feature>
<name>A0A060DK71_9PROT</name>
<dbReference type="AlphaFoldDB" id="A0A060DK71"/>
<evidence type="ECO:0000313" key="3">
    <source>
        <dbReference type="Proteomes" id="UP000027186"/>
    </source>
</evidence>
<gene>
    <name evidence="2" type="ORF">ABAZ39_14700</name>
</gene>
<keyword evidence="2" id="KW-0614">Plasmid</keyword>
<accession>A0A060DK71</accession>
<geneLocation type="plasmid" evidence="2 3">
    <name>AbAZ39_p1</name>
</geneLocation>
<evidence type="ECO:0000256" key="1">
    <source>
        <dbReference type="SAM" id="MobiDB-lite"/>
    </source>
</evidence>
<protein>
    <submittedName>
        <fullName evidence="2">Uncharacterized protein</fullName>
    </submittedName>
</protein>
<reference evidence="2 3" key="1">
    <citation type="journal article" date="2014" name="Genome Announc.">
        <title>Complete Genome Sequence of the Model Rhizosphere Strain Azospirillum brasilense Az39, Successfully Applied in Agriculture.</title>
        <authorList>
            <person name="Rivera D."/>
            <person name="Revale S."/>
            <person name="Molina R."/>
            <person name="Gualpa J."/>
            <person name="Puente M."/>
            <person name="Maroniche G."/>
            <person name="Paris G."/>
            <person name="Baker D."/>
            <person name="Clavijo B."/>
            <person name="McLay K."/>
            <person name="Spaepen S."/>
            <person name="Perticari A."/>
            <person name="Vazquez M."/>
            <person name="Wisniewski-Dye F."/>
            <person name="Watkins C."/>
            <person name="Martinez-Abarca F."/>
            <person name="Vanderleyden J."/>
            <person name="Cassan F."/>
        </authorList>
    </citation>
    <scope>NUCLEOTIDE SEQUENCE [LARGE SCALE GENOMIC DNA]</scope>
    <source>
        <strain evidence="2 3">Az39</strain>
        <plasmid evidence="2">AbAZ39_p1</plasmid>
    </source>
</reference>